<protein>
    <submittedName>
        <fullName evidence="2">Uncharacterized protein</fullName>
    </submittedName>
</protein>
<accession>A0A1H2PMF6</accession>
<dbReference type="AlphaFoldDB" id="A0A1H2PMF6"/>
<dbReference type="InterPro" id="IPR029032">
    <property type="entry name" value="AhpD-like"/>
</dbReference>
<sequence>MPNADRSPPAPPTQGQRRRAAPLNAGQPSPYPSPAGLVLPPDDALRAVLGELYGPDKALNVVKMLAGTGALFDAARRFLTAVFEEKGIDAGVREMIILRTAAVLDVP</sequence>
<name>A0A1H2PMF6_9BURK</name>
<gene>
    <name evidence="2" type="ORF">SAMN05216551_102451</name>
</gene>
<evidence type="ECO:0000256" key="1">
    <source>
        <dbReference type="SAM" id="MobiDB-lite"/>
    </source>
</evidence>
<dbReference type="RefSeq" id="WP_091905759.1">
    <property type="nucleotide sequence ID" value="NZ_FNLO01000002.1"/>
</dbReference>
<organism evidence="2 3">
    <name type="scientific">Chitinasiproducens palmae</name>
    <dbReference type="NCBI Taxonomy" id="1770053"/>
    <lineage>
        <taxon>Bacteria</taxon>
        <taxon>Pseudomonadati</taxon>
        <taxon>Pseudomonadota</taxon>
        <taxon>Betaproteobacteria</taxon>
        <taxon>Burkholderiales</taxon>
        <taxon>Burkholderiaceae</taxon>
        <taxon>Chitinasiproducens</taxon>
    </lineage>
</organism>
<evidence type="ECO:0000313" key="3">
    <source>
        <dbReference type="Proteomes" id="UP000243719"/>
    </source>
</evidence>
<reference evidence="3" key="1">
    <citation type="submission" date="2016-09" db="EMBL/GenBank/DDBJ databases">
        <authorList>
            <person name="Varghese N."/>
            <person name="Submissions S."/>
        </authorList>
    </citation>
    <scope>NUCLEOTIDE SEQUENCE [LARGE SCALE GENOMIC DNA]</scope>
    <source>
        <strain evidence="3">JS23</strain>
    </source>
</reference>
<dbReference type="STRING" id="1770053.SAMN05216551_102451"/>
<dbReference type="Proteomes" id="UP000243719">
    <property type="component" value="Unassembled WGS sequence"/>
</dbReference>
<evidence type="ECO:0000313" key="2">
    <source>
        <dbReference type="EMBL" id="SDV47294.1"/>
    </source>
</evidence>
<feature type="region of interest" description="Disordered" evidence="1">
    <location>
        <begin position="1"/>
        <end position="37"/>
    </location>
</feature>
<dbReference type="SUPFAM" id="SSF69118">
    <property type="entry name" value="AhpD-like"/>
    <property type="match status" value="1"/>
</dbReference>
<proteinExistence type="predicted"/>
<dbReference type="EMBL" id="FNLO01000002">
    <property type="protein sequence ID" value="SDV47294.1"/>
    <property type="molecule type" value="Genomic_DNA"/>
</dbReference>
<dbReference type="OrthoDB" id="8452156at2"/>
<keyword evidence="3" id="KW-1185">Reference proteome</keyword>